<sequence>MDAEEERPLLSAATERAFYAARSASLPEETYAIFARWWQLETWLRELVYVELRSLYGSAWQKAVAASAGRQRQDAQFQHMSSADSDNPLAYLDYSQLLKVIAEHDDQLRYALLEPRSWAGRQDELMRIRHRIGHMRKPHSDDLGRLEQTLRDLERGAFIACASYNRRSGPDPDKHSDPVTQGWLRRQHPTALRLIDHAEARYDTSFELTVSRRPWATYPDDLDGAEGIFWHASFYIRRNSLEIKKLWRQLQGGGAPLVHLVSDDPGSVHFTFSAVDGGTPIAEAIGRAFDAVLMSCRVGRQVESDEDFERWQRQAREIDYRVVSGSHWSIVDETTVPISMFGAGGGIDFPPQW</sequence>
<dbReference type="Proteomes" id="UP000000851">
    <property type="component" value="Chromosome"/>
</dbReference>
<dbReference type="InParanoid" id="C7Q5L3"/>
<organism evidence="1 2">
    <name type="scientific">Catenulispora acidiphila (strain DSM 44928 / JCM 14897 / NBRC 102108 / NRRL B-24433 / ID139908)</name>
    <dbReference type="NCBI Taxonomy" id="479433"/>
    <lineage>
        <taxon>Bacteria</taxon>
        <taxon>Bacillati</taxon>
        <taxon>Actinomycetota</taxon>
        <taxon>Actinomycetes</taxon>
        <taxon>Catenulisporales</taxon>
        <taxon>Catenulisporaceae</taxon>
        <taxon>Catenulispora</taxon>
    </lineage>
</organism>
<dbReference type="KEGG" id="cai:Caci_9011"/>
<reference evidence="1 2" key="1">
    <citation type="journal article" date="2009" name="Stand. Genomic Sci.">
        <title>Complete genome sequence of Catenulispora acidiphila type strain (ID 139908).</title>
        <authorList>
            <person name="Copeland A."/>
            <person name="Lapidus A."/>
            <person name="Glavina Del Rio T."/>
            <person name="Nolan M."/>
            <person name="Lucas S."/>
            <person name="Chen F."/>
            <person name="Tice H."/>
            <person name="Cheng J.F."/>
            <person name="Bruce D."/>
            <person name="Goodwin L."/>
            <person name="Pitluck S."/>
            <person name="Mikhailova N."/>
            <person name="Pati A."/>
            <person name="Ivanova N."/>
            <person name="Mavromatis K."/>
            <person name="Chen A."/>
            <person name="Palaniappan K."/>
            <person name="Chain P."/>
            <person name="Land M."/>
            <person name="Hauser L."/>
            <person name="Chang Y.J."/>
            <person name="Jeffries C.D."/>
            <person name="Chertkov O."/>
            <person name="Brettin T."/>
            <person name="Detter J.C."/>
            <person name="Han C."/>
            <person name="Ali Z."/>
            <person name="Tindall B.J."/>
            <person name="Goker M."/>
            <person name="Bristow J."/>
            <person name="Eisen J.A."/>
            <person name="Markowitz V."/>
            <person name="Hugenholtz P."/>
            <person name="Kyrpides N.C."/>
            <person name="Klenk H.P."/>
        </authorList>
    </citation>
    <scope>NUCLEOTIDE SEQUENCE [LARGE SCALE GENOMIC DNA]</scope>
    <source>
        <strain evidence="2">DSM 44928 / JCM 14897 / NBRC 102108 / NRRL B-24433 / ID139908</strain>
    </source>
</reference>
<evidence type="ECO:0000313" key="2">
    <source>
        <dbReference type="Proteomes" id="UP000000851"/>
    </source>
</evidence>
<protein>
    <submittedName>
        <fullName evidence="1">Uncharacterized protein</fullName>
    </submittedName>
</protein>
<proteinExistence type="predicted"/>
<dbReference type="eggNOG" id="ENOG502ZAQI">
    <property type="taxonomic scope" value="Bacteria"/>
</dbReference>
<evidence type="ECO:0000313" key="1">
    <source>
        <dbReference type="EMBL" id="ACU77824.1"/>
    </source>
</evidence>
<gene>
    <name evidence="1" type="ordered locus">Caci_9011</name>
</gene>
<dbReference type="AlphaFoldDB" id="C7Q5L3"/>
<keyword evidence="2" id="KW-1185">Reference proteome</keyword>
<dbReference type="EMBL" id="CP001700">
    <property type="protein sequence ID" value="ACU77824.1"/>
    <property type="molecule type" value="Genomic_DNA"/>
</dbReference>
<dbReference type="HOGENOM" id="CLU_726986_0_0_11"/>
<dbReference type="RefSeq" id="WP_015797548.1">
    <property type="nucleotide sequence ID" value="NC_013131.1"/>
</dbReference>
<name>C7Q5L3_CATAD</name>
<accession>C7Q5L3</accession>